<protein>
    <recommendedName>
        <fullName evidence="3">C6 transcription factor</fullName>
    </recommendedName>
</protein>
<dbReference type="EMBL" id="ACJE01000021">
    <property type="protein sequence ID" value="EHA18409.1"/>
    <property type="molecule type" value="Genomic_DNA"/>
</dbReference>
<dbReference type="PANTHER" id="PTHR47784">
    <property type="entry name" value="STEROL UPTAKE CONTROL PROTEIN 2"/>
    <property type="match status" value="1"/>
</dbReference>
<proteinExistence type="predicted"/>
<feature type="non-terminal residue" evidence="1">
    <location>
        <position position="289"/>
    </location>
</feature>
<dbReference type="InterPro" id="IPR053157">
    <property type="entry name" value="Sterol_Uptake_Regulator"/>
</dbReference>
<evidence type="ECO:0000313" key="1">
    <source>
        <dbReference type="EMBL" id="EHA18409.1"/>
    </source>
</evidence>
<dbReference type="PANTHER" id="PTHR47784:SF14">
    <property type="entry name" value="ZN(II)2CYS6 TRANSCRIPTION FACTOR (EUROFUNG)"/>
    <property type="match status" value="1"/>
</dbReference>
<name>G3YF72_ASPNA</name>
<feature type="non-terminal residue" evidence="1">
    <location>
        <position position="1"/>
    </location>
</feature>
<dbReference type="AlphaFoldDB" id="G3YF72"/>
<dbReference type="STRING" id="380704.G3YF72"/>
<gene>
    <name evidence="1" type="ORF">ASPNIDRAFT_125836</name>
</gene>
<organism evidence="1 2">
    <name type="scientific">Aspergillus niger (strain ATCC 1015 / CBS 113.46 / FGSC A1144 / LSHB Ac4 / NCTC 3858a / NRRL 328 / USDA 3528.7)</name>
    <dbReference type="NCBI Taxonomy" id="380704"/>
    <lineage>
        <taxon>Eukaryota</taxon>
        <taxon>Fungi</taxon>
        <taxon>Dikarya</taxon>
        <taxon>Ascomycota</taxon>
        <taxon>Pezizomycotina</taxon>
        <taxon>Eurotiomycetes</taxon>
        <taxon>Eurotiomycetidae</taxon>
        <taxon>Eurotiales</taxon>
        <taxon>Aspergillaceae</taxon>
        <taxon>Aspergillus</taxon>
        <taxon>Aspergillus subgen. Circumdati</taxon>
    </lineage>
</organism>
<accession>G3YF72</accession>
<dbReference type="OrthoDB" id="4937900at2759"/>
<dbReference type="GO" id="GO:0001228">
    <property type="term" value="F:DNA-binding transcription activator activity, RNA polymerase II-specific"/>
    <property type="evidence" value="ECO:0007669"/>
    <property type="project" value="TreeGrafter"/>
</dbReference>
<dbReference type="Proteomes" id="UP000009038">
    <property type="component" value="Unassembled WGS sequence"/>
</dbReference>
<dbReference type="HOGENOM" id="CLU_024934_5_1_1"/>
<evidence type="ECO:0008006" key="3">
    <source>
        <dbReference type="Google" id="ProtNLM"/>
    </source>
</evidence>
<sequence length="289" mass="32721">IDTRLLEATLLHHYYTNTHSTLVEDENSRLDWQVNLTKVASTQSFALDSLLAFTALHLAYLEPNRRQAWTLVAFNYSDKACSMLSQVIGRLSAATADAAIVCSIYIVLFAIAQYRLCRPSTSYLDEVLRIAKLIRGCVLLSPNLLRLSITLCIPAHRPKHTELHPRRSLASQVLSQIQHPATNIPSHHHAAYTVSIQYILEKFDASKCPHGRPDMGAILLWPLFFPETFVTLLQERDLIARVIFLLYPLTLHFLKDTWFVGDLGERLGSELISPEEHIPPEWGEILGTM</sequence>
<comment type="caution">
    <text evidence="1">The sequence shown here is derived from an EMBL/GenBank/DDBJ whole genome shotgun (WGS) entry which is preliminary data.</text>
</comment>
<evidence type="ECO:0000313" key="2">
    <source>
        <dbReference type="Proteomes" id="UP000009038"/>
    </source>
</evidence>
<reference evidence="1 2" key="1">
    <citation type="journal article" date="2011" name="Genome Res.">
        <title>Comparative genomics of citric-acid-producing Aspergillus niger ATCC 1015 versus enzyme-producing CBS 513.88.</title>
        <authorList>
            <person name="Andersen M.R."/>
            <person name="Salazar M.P."/>
            <person name="Schaap P.J."/>
            <person name="van de Vondervoort P.J."/>
            <person name="Culley D."/>
            <person name="Thykaer J."/>
            <person name="Frisvad J.C."/>
            <person name="Nielsen K.F."/>
            <person name="Albang R."/>
            <person name="Albermann K."/>
            <person name="Berka R.M."/>
            <person name="Braus G.H."/>
            <person name="Braus-Stromeyer S.A."/>
            <person name="Corrochano L.M."/>
            <person name="Dai Z."/>
            <person name="van Dijck P.W."/>
            <person name="Hofmann G."/>
            <person name="Lasure L.L."/>
            <person name="Magnuson J.K."/>
            <person name="Menke H."/>
            <person name="Meijer M."/>
            <person name="Meijer S.L."/>
            <person name="Nielsen J.B."/>
            <person name="Nielsen M.L."/>
            <person name="van Ooyen A.J."/>
            <person name="Pel H.J."/>
            <person name="Poulsen L."/>
            <person name="Samson R.A."/>
            <person name="Stam H."/>
            <person name="Tsang A."/>
            <person name="van den Brink J.M."/>
            <person name="Atkins A."/>
            <person name="Aerts A."/>
            <person name="Shapiro H."/>
            <person name="Pangilinan J."/>
            <person name="Salamov A."/>
            <person name="Lou Y."/>
            <person name="Lindquist E."/>
            <person name="Lucas S."/>
            <person name="Grimwood J."/>
            <person name="Grigoriev I.V."/>
            <person name="Kubicek C.P."/>
            <person name="Martinez D."/>
            <person name="van Peij N.N."/>
            <person name="Roubos J.A."/>
            <person name="Nielsen J."/>
            <person name="Baker S.E."/>
        </authorList>
    </citation>
    <scope>NUCLEOTIDE SEQUENCE [LARGE SCALE GENOMIC DNA]</scope>
    <source>
        <strain evidence="2">ATCC 1015 / CBS 113.46 / FGSC A1144 / LSHB Ac4 / NCTC 3858a / NRRL 328 / USDA 3528.7</strain>
    </source>
</reference>